<gene>
    <name evidence="2" type="ORF">LIER_40944</name>
</gene>
<dbReference type="PANTHER" id="PTHR46525">
    <property type="entry name" value="EMB|CAB72159.1"/>
    <property type="match status" value="1"/>
</dbReference>
<comment type="similarity">
    <text evidence="1">Belongs to the senescence regulator S40 family.</text>
</comment>
<accession>A0AAV3R232</accession>
<dbReference type="GO" id="GO:0010150">
    <property type="term" value="P:leaf senescence"/>
    <property type="evidence" value="ECO:0007669"/>
    <property type="project" value="UniProtKB-ARBA"/>
</dbReference>
<organism evidence="2 3">
    <name type="scientific">Lithospermum erythrorhizon</name>
    <name type="common">Purple gromwell</name>
    <name type="synonym">Lithospermum officinale var. erythrorhizon</name>
    <dbReference type="NCBI Taxonomy" id="34254"/>
    <lineage>
        <taxon>Eukaryota</taxon>
        <taxon>Viridiplantae</taxon>
        <taxon>Streptophyta</taxon>
        <taxon>Embryophyta</taxon>
        <taxon>Tracheophyta</taxon>
        <taxon>Spermatophyta</taxon>
        <taxon>Magnoliopsida</taxon>
        <taxon>eudicotyledons</taxon>
        <taxon>Gunneridae</taxon>
        <taxon>Pentapetalae</taxon>
        <taxon>asterids</taxon>
        <taxon>lamiids</taxon>
        <taxon>Boraginales</taxon>
        <taxon>Boraginaceae</taxon>
        <taxon>Boraginoideae</taxon>
        <taxon>Lithospermeae</taxon>
        <taxon>Lithospermum</taxon>
    </lineage>
</organism>
<dbReference type="PANTHER" id="PTHR46525:SF2">
    <property type="entry name" value="EMB|CAB72159.1"/>
    <property type="match status" value="1"/>
</dbReference>
<dbReference type="EMBL" id="BAABME010024525">
    <property type="protein sequence ID" value="GAA0170380.1"/>
    <property type="molecule type" value="Genomic_DNA"/>
</dbReference>
<dbReference type="Pfam" id="PF04520">
    <property type="entry name" value="Senescence_reg"/>
    <property type="match status" value="1"/>
</dbReference>
<protein>
    <submittedName>
        <fullName evidence="2">Uncharacterized protein</fullName>
    </submittedName>
</protein>
<evidence type="ECO:0000313" key="3">
    <source>
        <dbReference type="Proteomes" id="UP001454036"/>
    </source>
</evidence>
<dbReference type="Proteomes" id="UP001454036">
    <property type="component" value="Unassembled WGS sequence"/>
</dbReference>
<name>A0AAV3R232_LITER</name>
<evidence type="ECO:0000256" key="1">
    <source>
        <dbReference type="ARBA" id="ARBA00034773"/>
    </source>
</evidence>
<dbReference type="InterPro" id="IPR007608">
    <property type="entry name" value="Senescence_reg_S40"/>
</dbReference>
<comment type="caution">
    <text evidence="2">The sequence shown here is derived from an EMBL/GenBank/DDBJ whole genome shotgun (WGS) entry which is preliminary data.</text>
</comment>
<reference evidence="2 3" key="1">
    <citation type="submission" date="2024-01" db="EMBL/GenBank/DDBJ databases">
        <title>The complete chloroplast genome sequence of Lithospermum erythrorhizon: insights into the phylogenetic relationship among Boraginaceae species and the maternal lineages of purple gromwells.</title>
        <authorList>
            <person name="Okada T."/>
            <person name="Watanabe K."/>
        </authorList>
    </citation>
    <scope>NUCLEOTIDE SEQUENCE [LARGE SCALE GENOMIC DNA]</scope>
</reference>
<evidence type="ECO:0000313" key="2">
    <source>
        <dbReference type="EMBL" id="GAA0170380.1"/>
    </source>
</evidence>
<keyword evidence="3" id="KW-1185">Reference proteome</keyword>
<dbReference type="AlphaFoldDB" id="A0AAV3R232"/>
<proteinExistence type="inferred from homology"/>
<sequence length="78" mass="8924">MAAKKSYQWVSNNINPLKRTLSKKMISSHIDHVHQRPLVATLLPVNVPDWSKILGRTLKGRDLSRVRDAIFKVTGFED</sequence>